<organism evidence="3 4">
    <name type="scientific">Diplocarpon rosae</name>
    <dbReference type="NCBI Taxonomy" id="946125"/>
    <lineage>
        <taxon>Eukaryota</taxon>
        <taxon>Fungi</taxon>
        <taxon>Dikarya</taxon>
        <taxon>Ascomycota</taxon>
        <taxon>Pezizomycotina</taxon>
        <taxon>Leotiomycetes</taxon>
        <taxon>Helotiales</taxon>
        <taxon>Drepanopezizaceae</taxon>
        <taxon>Diplocarpon</taxon>
    </lineage>
</organism>
<feature type="compositionally biased region" description="Acidic residues" evidence="1">
    <location>
        <begin position="545"/>
        <end position="574"/>
    </location>
</feature>
<feature type="compositionally biased region" description="Polar residues" evidence="1">
    <location>
        <begin position="85"/>
        <end position="98"/>
    </location>
</feature>
<name>A0AAD9T202_9HELO</name>
<reference evidence="3" key="1">
    <citation type="submission" date="2023-06" db="EMBL/GenBank/DDBJ databases">
        <title>Draft genome of Marssonina rosae.</title>
        <authorList>
            <person name="Cheng Q."/>
        </authorList>
    </citation>
    <scope>NUCLEOTIDE SEQUENCE</scope>
    <source>
        <strain evidence="3">R4</strain>
    </source>
</reference>
<comment type="caution">
    <text evidence="3">The sequence shown here is derived from an EMBL/GenBank/DDBJ whole genome shotgun (WGS) entry which is preliminary data.</text>
</comment>
<feature type="compositionally biased region" description="Low complexity" evidence="1">
    <location>
        <begin position="133"/>
        <end position="147"/>
    </location>
</feature>
<feature type="region of interest" description="Disordered" evidence="1">
    <location>
        <begin position="193"/>
        <end position="226"/>
    </location>
</feature>
<evidence type="ECO:0000259" key="2">
    <source>
        <dbReference type="PROSITE" id="PS00028"/>
    </source>
</evidence>
<keyword evidence="4" id="KW-1185">Reference proteome</keyword>
<accession>A0AAD9T202</accession>
<feature type="compositionally biased region" description="Polar residues" evidence="1">
    <location>
        <begin position="24"/>
        <end position="48"/>
    </location>
</feature>
<dbReference type="EMBL" id="JAUBYV010000003">
    <property type="protein sequence ID" value="KAK2627776.1"/>
    <property type="molecule type" value="Genomic_DNA"/>
</dbReference>
<feature type="compositionally biased region" description="Basic residues" evidence="1">
    <location>
        <begin position="283"/>
        <end position="292"/>
    </location>
</feature>
<feature type="region of interest" description="Disordered" evidence="1">
    <location>
        <begin position="267"/>
        <end position="292"/>
    </location>
</feature>
<evidence type="ECO:0000256" key="1">
    <source>
        <dbReference type="SAM" id="MobiDB-lite"/>
    </source>
</evidence>
<feature type="compositionally biased region" description="Polar residues" evidence="1">
    <location>
        <begin position="208"/>
        <end position="217"/>
    </location>
</feature>
<evidence type="ECO:0000313" key="4">
    <source>
        <dbReference type="Proteomes" id="UP001285354"/>
    </source>
</evidence>
<feature type="region of interest" description="Disordered" evidence="1">
    <location>
        <begin position="535"/>
        <end position="582"/>
    </location>
</feature>
<feature type="domain" description="C2H2-type" evidence="2">
    <location>
        <begin position="352"/>
        <end position="375"/>
    </location>
</feature>
<proteinExistence type="predicted"/>
<feature type="region of interest" description="Disordered" evidence="1">
    <location>
        <begin position="1"/>
        <end position="163"/>
    </location>
</feature>
<dbReference type="AlphaFoldDB" id="A0AAD9T202"/>
<dbReference type="InterPro" id="IPR013087">
    <property type="entry name" value="Znf_C2H2_type"/>
</dbReference>
<dbReference type="Proteomes" id="UP001285354">
    <property type="component" value="Unassembled WGS sequence"/>
</dbReference>
<dbReference type="PROSITE" id="PS00028">
    <property type="entry name" value="ZINC_FINGER_C2H2_1"/>
    <property type="match status" value="1"/>
</dbReference>
<sequence>MPPSLGEQNAAGPYGSSHDFGTEKGSNSAQIYSENSSLAQGGSASMSLENLGGTAHSHPEPSQQYRSLHPSSSGGASASKILSHRPNTSTPQSQSTLSIYGYGPQPLPQKQGSSANRVEVRQDSSMSHSHGHPLNNNNSLRPLSQSQRRNVTTPSRFGYPPKKQKLLQYQWGNLMNEPGDSQENIPSMSKAPLKASANMAHPSHHQQRNLQYSSSPDQEPHATPKSSMQVVIPLHSPVHFYSNSPTPTYSGRGRAANSAILMDCRPLSEPPKKRGRPFINKTPVKKLPKKRGRPFTSVAAELEAAARKAAKAERAAARAACASQSESRGRRPRVRHQVEIAQPEPIFHPFICEWENCFRELQNLETLRLHIHVAHKKRLDGKAQCLWAQCGREEKTLTANTGDSGTSDEETSAMNIEDKNAIDKKSQIRRPAIAIPSFTRRQEWKNHLEEKHLIPFAWHMGEGHKATDLSGKRKDIIEPRWLNDEDGNEVTASVEGQLLEEGRAAKNNARRFRKQRGANAWAIKELKLPKQLQGMAMAPPILASSDDDDDDSGTGADGGEDGLGIEDSDDDEEDGLSKDGVL</sequence>
<evidence type="ECO:0000313" key="3">
    <source>
        <dbReference type="EMBL" id="KAK2627776.1"/>
    </source>
</evidence>
<feature type="compositionally biased region" description="Polar residues" evidence="1">
    <location>
        <begin position="60"/>
        <end position="76"/>
    </location>
</feature>
<gene>
    <name evidence="3" type="ORF">QTJ16_002422</name>
</gene>
<protein>
    <recommendedName>
        <fullName evidence="2">C2H2-type domain-containing protein</fullName>
    </recommendedName>
</protein>